<dbReference type="InterPro" id="IPR036683">
    <property type="entry name" value="CO_DH_flav_C_dom_sf"/>
</dbReference>
<dbReference type="Pfam" id="PF03450">
    <property type="entry name" value="CO_deh_flav_C"/>
    <property type="match status" value="1"/>
</dbReference>
<dbReference type="Gene3D" id="3.30.465.10">
    <property type="match status" value="2"/>
</dbReference>
<dbReference type="EMBL" id="JBHUOZ010000003">
    <property type="protein sequence ID" value="MFD2921956.1"/>
    <property type="molecule type" value="Genomic_DNA"/>
</dbReference>
<gene>
    <name evidence="3" type="ORF">ACFS6H_19710</name>
</gene>
<comment type="caution">
    <text evidence="3">The sequence shown here is derived from an EMBL/GenBank/DDBJ whole genome shotgun (WGS) entry which is preliminary data.</text>
</comment>
<dbReference type="Pfam" id="PF00941">
    <property type="entry name" value="FAD_binding_5"/>
    <property type="match status" value="1"/>
</dbReference>
<proteinExistence type="predicted"/>
<dbReference type="InterPro" id="IPR002346">
    <property type="entry name" value="Mopterin_DH_FAD-bd"/>
</dbReference>
<dbReference type="InterPro" id="IPR016167">
    <property type="entry name" value="FAD-bd_PCMH_sub1"/>
</dbReference>
<dbReference type="InterPro" id="IPR016166">
    <property type="entry name" value="FAD-bd_PCMH"/>
</dbReference>
<dbReference type="Gene3D" id="3.30.43.10">
    <property type="entry name" value="Uridine Diphospho-n-acetylenolpyruvylglucosamine Reductase, domain 2"/>
    <property type="match status" value="1"/>
</dbReference>
<reference evidence="4" key="1">
    <citation type="journal article" date="2019" name="Int. J. Syst. Evol. Microbiol.">
        <title>The Global Catalogue of Microorganisms (GCM) 10K type strain sequencing project: providing services to taxonomists for standard genome sequencing and annotation.</title>
        <authorList>
            <consortium name="The Broad Institute Genomics Platform"/>
            <consortium name="The Broad Institute Genome Sequencing Center for Infectious Disease"/>
            <person name="Wu L."/>
            <person name="Ma J."/>
        </authorList>
    </citation>
    <scope>NUCLEOTIDE SEQUENCE [LARGE SCALE GENOMIC DNA]</scope>
    <source>
        <strain evidence="4">KCTC 23299</strain>
    </source>
</reference>
<dbReference type="SUPFAM" id="SSF55447">
    <property type="entry name" value="CO dehydrogenase flavoprotein C-terminal domain-like"/>
    <property type="match status" value="1"/>
</dbReference>
<dbReference type="SUPFAM" id="SSF56176">
    <property type="entry name" value="FAD-binding/transporter-associated domain-like"/>
    <property type="match status" value="1"/>
</dbReference>
<organism evidence="3 4">
    <name type="scientific">Terrimonas rubra</name>
    <dbReference type="NCBI Taxonomy" id="1035890"/>
    <lineage>
        <taxon>Bacteria</taxon>
        <taxon>Pseudomonadati</taxon>
        <taxon>Bacteroidota</taxon>
        <taxon>Chitinophagia</taxon>
        <taxon>Chitinophagales</taxon>
        <taxon>Chitinophagaceae</taxon>
        <taxon>Terrimonas</taxon>
    </lineage>
</organism>
<dbReference type="InterPro" id="IPR005107">
    <property type="entry name" value="CO_DH_flav_C"/>
</dbReference>
<dbReference type="SMART" id="SM01092">
    <property type="entry name" value="CO_deh_flav_C"/>
    <property type="match status" value="1"/>
</dbReference>
<name>A0ABW6AB74_9BACT</name>
<dbReference type="Gene3D" id="3.30.390.50">
    <property type="entry name" value="CO dehydrogenase flavoprotein, C-terminal domain"/>
    <property type="match status" value="1"/>
</dbReference>
<accession>A0ABW6AB74</accession>
<dbReference type="InterPro" id="IPR036318">
    <property type="entry name" value="FAD-bd_PCMH-like_sf"/>
</dbReference>
<feature type="domain" description="FAD-binding PCMH-type" evidence="2">
    <location>
        <begin position="1"/>
        <end position="220"/>
    </location>
</feature>
<dbReference type="PANTHER" id="PTHR42659">
    <property type="entry name" value="XANTHINE DEHYDROGENASE SUBUNIT C-RELATED"/>
    <property type="match status" value="1"/>
</dbReference>
<dbReference type="PROSITE" id="PS51387">
    <property type="entry name" value="FAD_PCMH"/>
    <property type="match status" value="1"/>
</dbReference>
<keyword evidence="4" id="KW-1185">Reference proteome</keyword>
<evidence type="ECO:0000256" key="1">
    <source>
        <dbReference type="ARBA" id="ARBA00022827"/>
    </source>
</evidence>
<dbReference type="InterPro" id="IPR051312">
    <property type="entry name" value="Diverse_Substr_Oxidored"/>
</dbReference>
<keyword evidence="1" id="KW-0274">FAD</keyword>
<evidence type="ECO:0000313" key="3">
    <source>
        <dbReference type="EMBL" id="MFD2921956.1"/>
    </source>
</evidence>
<keyword evidence="1" id="KW-0285">Flavoprotein</keyword>
<evidence type="ECO:0000259" key="2">
    <source>
        <dbReference type="PROSITE" id="PS51387"/>
    </source>
</evidence>
<dbReference type="RefSeq" id="WP_386103200.1">
    <property type="nucleotide sequence ID" value="NZ_JBHUOZ010000003.1"/>
</dbReference>
<dbReference type="InterPro" id="IPR016169">
    <property type="entry name" value="FAD-bd_PCMH_sub2"/>
</dbReference>
<dbReference type="Proteomes" id="UP001597511">
    <property type="component" value="Unassembled WGS sequence"/>
</dbReference>
<sequence length="327" mass="35128">MRPFLFTRSSALNQALAKKNNSTQFIAGGTNLVDLMKKNIAQPENLVDITTALPAKIQATAKGLQIGAMVRNSAITNDATVKSKYPLLAKAILAGASPQIRNMASTGGNLLQRTRCPYFYDITTPCNKRKPGSGCSALQGQNRMSAIVGYSDQCVAVHPSDMCVALAALDATVTVTTKNNQQQQIAFKDFHRLPESTPDRDNNLPANALIHAVTIPDNPFNKNYAYIKLRDRDSYAFALVSVAAALQLSGNTIVQARLASGGVAHKPWRWTEAEQYLKGKPATAASFTEAATIVTRGVKPLSHNSFKVGLLKGAVETALQQCVTISP</sequence>
<protein>
    <submittedName>
        <fullName evidence="3">FAD binding domain-containing protein</fullName>
    </submittedName>
</protein>
<dbReference type="PANTHER" id="PTHR42659:SF1">
    <property type="entry name" value="OXIDOREDUCTASE"/>
    <property type="match status" value="1"/>
</dbReference>
<evidence type="ECO:0000313" key="4">
    <source>
        <dbReference type="Proteomes" id="UP001597511"/>
    </source>
</evidence>